<evidence type="ECO:0000256" key="1">
    <source>
        <dbReference type="ARBA" id="ARBA00000385"/>
    </source>
</evidence>
<gene>
    <name evidence="5 7" type="primary">truB</name>
    <name evidence="7" type="ORF">IRJ16_08205</name>
</gene>
<feature type="active site" description="Nucleophile" evidence="5">
    <location>
        <position position="47"/>
    </location>
</feature>
<dbReference type="AlphaFoldDB" id="A0A929PWZ6"/>
<keyword evidence="3 5" id="KW-0819">tRNA processing</keyword>
<keyword evidence="8" id="KW-1185">Reference proteome</keyword>
<dbReference type="EC" id="5.4.99.25" evidence="5"/>
<dbReference type="PANTHER" id="PTHR13767:SF2">
    <property type="entry name" value="PSEUDOURIDYLATE SYNTHASE TRUB1"/>
    <property type="match status" value="1"/>
</dbReference>
<dbReference type="Gene3D" id="3.30.2350.10">
    <property type="entry name" value="Pseudouridine synthase"/>
    <property type="match status" value="1"/>
</dbReference>
<comment type="similarity">
    <text evidence="2 5">Belongs to the pseudouridine synthase TruB family. Type 1 subfamily.</text>
</comment>
<evidence type="ECO:0000256" key="4">
    <source>
        <dbReference type="ARBA" id="ARBA00023235"/>
    </source>
</evidence>
<dbReference type="InterPro" id="IPR014780">
    <property type="entry name" value="tRNA_psdUridine_synth_TruB"/>
</dbReference>
<comment type="catalytic activity">
    <reaction evidence="1 5">
        <text>uridine(55) in tRNA = pseudouridine(55) in tRNA</text>
        <dbReference type="Rhea" id="RHEA:42532"/>
        <dbReference type="Rhea" id="RHEA-COMP:10101"/>
        <dbReference type="Rhea" id="RHEA-COMP:10102"/>
        <dbReference type="ChEBI" id="CHEBI:65314"/>
        <dbReference type="ChEBI" id="CHEBI:65315"/>
        <dbReference type="EC" id="5.4.99.25"/>
    </reaction>
</comment>
<proteinExistence type="inferred from homology"/>
<evidence type="ECO:0000313" key="7">
    <source>
        <dbReference type="EMBL" id="MBE9661865.1"/>
    </source>
</evidence>
<comment type="caution">
    <text evidence="7">The sequence shown here is derived from an EMBL/GenBank/DDBJ whole genome shotgun (WGS) entry which is preliminary data.</text>
</comment>
<dbReference type="Pfam" id="PF01509">
    <property type="entry name" value="TruB_N"/>
    <property type="match status" value="1"/>
</dbReference>
<evidence type="ECO:0000256" key="5">
    <source>
        <dbReference type="HAMAP-Rule" id="MF_01080"/>
    </source>
</evidence>
<dbReference type="Proteomes" id="UP000622475">
    <property type="component" value="Unassembled WGS sequence"/>
</dbReference>
<dbReference type="NCBIfam" id="TIGR00431">
    <property type="entry name" value="TruB"/>
    <property type="match status" value="1"/>
</dbReference>
<evidence type="ECO:0000256" key="3">
    <source>
        <dbReference type="ARBA" id="ARBA00022694"/>
    </source>
</evidence>
<evidence type="ECO:0000256" key="2">
    <source>
        <dbReference type="ARBA" id="ARBA00005642"/>
    </source>
</evidence>
<dbReference type="GO" id="GO:0031119">
    <property type="term" value="P:tRNA pseudouridine synthesis"/>
    <property type="evidence" value="ECO:0007669"/>
    <property type="project" value="UniProtKB-UniRule"/>
</dbReference>
<reference evidence="7" key="1">
    <citation type="submission" date="2020-10" db="EMBL/GenBank/DDBJ databases">
        <title>Mucilaginibacter mali sp. nov., isolated from rhizosphere soil of apple orchard.</title>
        <authorList>
            <person name="Lee J.-S."/>
            <person name="Kim H.S."/>
            <person name="Kim J.-S."/>
        </authorList>
    </citation>
    <scope>NUCLEOTIDE SEQUENCE</scope>
    <source>
        <strain evidence="7">KCTC 22746</strain>
    </source>
</reference>
<dbReference type="GO" id="GO:1990481">
    <property type="term" value="P:mRNA pseudouridine synthesis"/>
    <property type="evidence" value="ECO:0007669"/>
    <property type="project" value="TreeGrafter"/>
</dbReference>
<dbReference type="SUPFAM" id="SSF55120">
    <property type="entry name" value="Pseudouridine synthase"/>
    <property type="match status" value="1"/>
</dbReference>
<dbReference type="PANTHER" id="PTHR13767">
    <property type="entry name" value="TRNA-PSEUDOURIDINE SYNTHASE"/>
    <property type="match status" value="1"/>
</dbReference>
<evidence type="ECO:0000259" key="6">
    <source>
        <dbReference type="Pfam" id="PF01509"/>
    </source>
</evidence>
<comment type="function">
    <text evidence="5">Responsible for synthesis of pseudouridine from uracil-55 in the psi GC loop of transfer RNAs.</text>
</comment>
<dbReference type="EMBL" id="JADFFL010000003">
    <property type="protein sequence ID" value="MBE9661865.1"/>
    <property type="molecule type" value="Genomic_DNA"/>
</dbReference>
<sequence length="245" mass="27268">MTLQDYADGQMLLVNKPYKWTSFDVVGKIRNAFKPLKLKVGHAGTLDPLATGLLVICTGKMTKQIDTFQAQEKEYTGTFLMGATTPTYDLESEPEQKFSTESLTEAQLRAACQQFIGDIQQYPPAHSAIKVDGERLYEKARRGEEVELKARNVTITEFELTRIELPEVDFRVVCSKGTYIRSLANDFGIAVNNAAYLSRLRRTRSGDFKVDDAHEVMELVGSIRALKEAPQPPEGGAQVQSGNTL</sequence>
<protein>
    <recommendedName>
        <fullName evidence="5">tRNA pseudouridine synthase B</fullName>
        <ecNumber evidence="5">5.4.99.25</ecNumber>
    </recommendedName>
    <alternativeName>
        <fullName evidence="5">tRNA pseudouridine(55) synthase</fullName>
        <shortName evidence="5">Psi55 synthase</shortName>
    </alternativeName>
    <alternativeName>
        <fullName evidence="5">tRNA pseudouridylate synthase</fullName>
    </alternativeName>
    <alternativeName>
        <fullName evidence="5">tRNA-uridine isomerase</fullName>
    </alternativeName>
</protein>
<dbReference type="CDD" id="cd02573">
    <property type="entry name" value="PseudoU_synth_EcTruB"/>
    <property type="match status" value="1"/>
</dbReference>
<name>A0A929PWZ6_9SPHI</name>
<dbReference type="InterPro" id="IPR002501">
    <property type="entry name" value="PsdUridine_synth_N"/>
</dbReference>
<accession>A0A929PWZ6</accession>
<keyword evidence="4 5" id="KW-0413">Isomerase</keyword>
<feature type="domain" description="Pseudouridine synthase II N-terminal" evidence="6">
    <location>
        <begin position="39"/>
        <end position="180"/>
    </location>
</feature>
<organism evidence="7 8">
    <name type="scientific">Mucilaginibacter myungsuensis</name>
    <dbReference type="NCBI Taxonomy" id="649104"/>
    <lineage>
        <taxon>Bacteria</taxon>
        <taxon>Pseudomonadati</taxon>
        <taxon>Bacteroidota</taxon>
        <taxon>Sphingobacteriia</taxon>
        <taxon>Sphingobacteriales</taxon>
        <taxon>Sphingobacteriaceae</taxon>
        <taxon>Mucilaginibacter</taxon>
    </lineage>
</organism>
<evidence type="ECO:0000313" key="8">
    <source>
        <dbReference type="Proteomes" id="UP000622475"/>
    </source>
</evidence>
<dbReference type="GO" id="GO:0160148">
    <property type="term" value="F:tRNA pseudouridine(55) synthase activity"/>
    <property type="evidence" value="ECO:0007669"/>
    <property type="project" value="UniProtKB-EC"/>
</dbReference>
<dbReference type="GO" id="GO:0003723">
    <property type="term" value="F:RNA binding"/>
    <property type="evidence" value="ECO:0007669"/>
    <property type="project" value="InterPro"/>
</dbReference>
<dbReference type="RefSeq" id="WP_194111073.1">
    <property type="nucleotide sequence ID" value="NZ_JADFFL010000003.1"/>
</dbReference>
<dbReference type="InterPro" id="IPR020103">
    <property type="entry name" value="PsdUridine_synth_cat_dom_sf"/>
</dbReference>
<dbReference type="HAMAP" id="MF_01080">
    <property type="entry name" value="TruB_bact"/>
    <property type="match status" value="1"/>
</dbReference>